<evidence type="ECO:0000256" key="6">
    <source>
        <dbReference type="SAM" id="MobiDB-lite"/>
    </source>
</evidence>
<dbReference type="GO" id="GO:0003924">
    <property type="term" value="F:GTPase activity"/>
    <property type="evidence" value="ECO:0007669"/>
    <property type="project" value="InterPro"/>
</dbReference>
<dbReference type="GO" id="GO:0051646">
    <property type="term" value="P:mitochondrion localization"/>
    <property type="evidence" value="ECO:0007669"/>
    <property type="project" value="TreeGrafter"/>
</dbReference>
<evidence type="ECO:0000256" key="3">
    <source>
        <dbReference type="ARBA" id="ARBA00022801"/>
    </source>
</evidence>
<reference evidence="8" key="1">
    <citation type="journal article" date="2014" name="Proc. Natl. Acad. Sci. U.S.A.">
        <title>Extensive sampling of basidiomycete genomes demonstrates inadequacy of the white-rot/brown-rot paradigm for wood decay fungi.</title>
        <authorList>
            <person name="Riley R."/>
            <person name="Salamov A.A."/>
            <person name="Brown D.W."/>
            <person name="Nagy L.G."/>
            <person name="Floudas D."/>
            <person name="Held B.W."/>
            <person name="Levasseur A."/>
            <person name="Lombard V."/>
            <person name="Morin E."/>
            <person name="Otillar R."/>
            <person name="Lindquist E.A."/>
            <person name="Sun H."/>
            <person name="LaButti K.M."/>
            <person name="Schmutz J."/>
            <person name="Jabbour D."/>
            <person name="Luo H."/>
            <person name="Baker S.E."/>
            <person name="Pisabarro A.G."/>
            <person name="Walton J.D."/>
            <person name="Blanchette R.A."/>
            <person name="Henrissat B."/>
            <person name="Martin F."/>
            <person name="Cullen D."/>
            <person name="Hibbett D.S."/>
            <person name="Grigoriev I.V."/>
        </authorList>
    </citation>
    <scope>NUCLEOTIDE SEQUENCE [LARGE SCALE GENOMIC DNA]</scope>
    <source>
        <strain evidence="8">MUCL 33604</strain>
    </source>
</reference>
<accession>A0A067Q4R2</accession>
<keyword evidence="4" id="KW-0342">GTP-binding</keyword>
<dbReference type="InParanoid" id="A0A067Q4R2"/>
<sequence length="489" mass="54226">MPQAGSMAKPEFGEASTFSSPFPRPLASGCVSSDFMMNILNLPNLISLPFRSTWTPNAAIVFGKMKSGWETLEKHLEAVEEDGANKSRVAANRFLTDALDRVREGKLGVDEPIVNMPDYPGLLGAWDFAREVRRALLASLDVAVKLAEDEARVTTATAVNKILQLGDQHLPDGVARNTRVFVPEAMFAGPRDETYGLDIDLAQRPDLLRTTFFDVFDVHQFSMHFGGTKVEVTDAVEANHKALGFVSVGIGGLTLVGGKTFDAWTLIEGIVRIAELLSNETVRKWVATVIGGLAIGATVYFVVELPNIIPRTVGRRIKASLVTPGADVLESQLFVNAHSARIGRETRKVLRLCSWDQKERFKAAMIERGKGKNAEETTEKKVLTLASWNPKERFRAATDERGKGVKDAESQLLANEHPARISRETRKVLRLASWDLKERFRVAMDERGKEVKDAEETEKKAMRALDYFQDMTRRIGEIREKGVLFAGSL</sequence>
<dbReference type="HOGENOM" id="CLU_557843_0_0_1"/>
<keyword evidence="8" id="KW-1185">Reference proteome</keyword>
<gene>
    <name evidence="7" type="ORF">JAAARDRAFT_189422</name>
</gene>
<dbReference type="GO" id="GO:0005525">
    <property type="term" value="F:GTP binding"/>
    <property type="evidence" value="ECO:0007669"/>
    <property type="project" value="UniProtKB-KW"/>
</dbReference>
<evidence type="ECO:0000256" key="5">
    <source>
        <dbReference type="ARBA" id="ARBA00023136"/>
    </source>
</evidence>
<dbReference type="GO" id="GO:0005741">
    <property type="term" value="C:mitochondrial outer membrane"/>
    <property type="evidence" value="ECO:0007669"/>
    <property type="project" value="TreeGrafter"/>
</dbReference>
<feature type="region of interest" description="Disordered" evidence="6">
    <location>
        <begin position="1"/>
        <end position="20"/>
    </location>
</feature>
<evidence type="ECO:0000313" key="8">
    <source>
        <dbReference type="Proteomes" id="UP000027265"/>
    </source>
</evidence>
<name>A0A067Q4R2_9AGAM</name>
<dbReference type="InterPro" id="IPR027094">
    <property type="entry name" value="Mitofusin_fam"/>
</dbReference>
<dbReference type="AlphaFoldDB" id="A0A067Q4R2"/>
<dbReference type="OrthoDB" id="9984778at2759"/>
<protein>
    <submittedName>
        <fullName evidence="7">Uncharacterized protein</fullName>
    </submittedName>
</protein>
<proteinExistence type="predicted"/>
<dbReference type="PANTHER" id="PTHR10465">
    <property type="entry name" value="TRANSMEMBRANE GTPASE FZO1"/>
    <property type="match status" value="1"/>
</dbReference>
<evidence type="ECO:0000256" key="2">
    <source>
        <dbReference type="ARBA" id="ARBA00022741"/>
    </source>
</evidence>
<keyword evidence="2" id="KW-0547">Nucleotide-binding</keyword>
<dbReference type="PANTHER" id="PTHR10465:SF0">
    <property type="entry name" value="SARCALUMENIN"/>
    <property type="match status" value="1"/>
</dbReference>
<evidence type="ECO:0000256" key="1">
    <source>
        <dbReference type="ARBA" id="ARBA00004370"/>
    </source>
</evidence>
<keyword evidence="5" id="KW-0472">Membrane</keyword>
<organism evidence="7 8">
    <name type="scientific">Jaapia argillacea MUCL 33604</name>
    <dbReference type="NCBI Taxonomy" id="933084"/>
    <lineage>
        <taxon>Eukaryota</taxon>
        <taxon>Fungi</taxon>
        <taxon>Dikarya</taxon>
        <taxon>Basidiomycota</taxon>
        <taxon>Agaricomycotina</taxon>
        <taxon>Agaricomycetes</taxon>
        <taxon>Agaricomycetidae</taxon>
        <taxon>Jaapiales</taxon>
        <taxon>Jaapiaceae</taxon>
        <taxon>Jaapia</taxon>
    </lineage>
</organism>
<dbReference type="EMBL" id="KL197711">
    <property type="protein sequence ID" value="KDQ62048.1"/>
    <property type="molecule type" value="Genomic_DNA"/>
</dbReference>
<comment type="subcellular location">
    <subcellularLocation>
        <location evidence="1">Membrane</location>
    </subcellularLocation>
</comment>
<dbReference type="STRING" id="933084.A0A067Q4R2"/>
<keyword evidence="3" id="KW-0378">Hydrolase</keyword>
<evidence type="ECO:0000313" key="7">
    <source>
        <dbReference type="EMBL" id="KDQ62048.1"/>
    </source>
</evidence>
<dbReference type="GO" id="GO:0008053">
    <property type="term" value="P:mitochondrial fusion"/>
    <property type="evidence" value="ECO:0007669"/>
    <property type="project" value="TreeGrafter"/>
</dbReference>
<evidence type="ECO:0000256" key="4">
    <source>
        <dbReference type="ARBA" id="ARBA00023134"/>
    </source>
</evidence>
<dbReference type="Proteomes" id="UP000027265">
    <property type="component" value="Unassembled WGS sequence"/>
</dbReference>